<sequence>MKLFLVLLSFLAALSTAPDSNSPYAVPALRRQYQQAAADEQAGRRFHQLLSAYTDRDAVVLAYKAASEAIMAKHTGGLFDKMDRVKAASKQFDAAVALAPQHPEVRFLRFTIESNLPGFLGASKHVDEDRAFLVQVAMKHPRSGLDAESFDVMRDFLLAHSHVTGEEAAQLKRM</sequence>
<keyword evidence="1" id="KW-0732">Signal</keyword>
<evidence type="ECO:0000313" key="3">
    <source>
        <dbReference type="Proteomes" id="UP001500454"/>
    </source>
</evidence>
<reference evidence="3" key="1">
    <citation type="journal article" date="2019" name="Int. J. Syst. Evol. Microbiol.">
        <title>The Global Catalogue of Microorganisms (GCM) 10K type strain sequencing project: providing services to taxonomists for standard genome sequencing and annotation.</title>
        <authorList>
            <consortium name="The Broad Institute Genomics Platform"/>
            <consortium name="The Broad Institute Genome Sequencing Center for Infectious Disease"/>
            <person name="Wu L."/>
            <person name="Ma J."/>
        </authorList>
    </citation>
    <scope>NUCLEOTIDE SEQUENCE [LARGE SCALE GENOMIC DNA]</scope>
    <source>
        <strain evidence="3">JCM 17924</strain>
    </source>
</reference>
<accession>A0ABP8IZD9</accession>
<evidence type="ECO:0000256" key="1">
    <source>
        <dbReference type="SAM" id="SignalP"/>
    </source>
</evidence>
<gene>
    <name evidence="2" type="ORF">GCM10023186_21840</name>
</gene>
<dbReference type="Proteomes" id="UP001500454">
    <property type="component" value="Unassembled WGS sequence"/>
</dbReference>
<organism evidence="2 3">
    <name type="scientific">Hymenobacter koreensis</name>
    <dbReference type="NCBI Taxonomy" id="1084523"/>
    <lineage>
        <taxon>Bacteria</taxon>
        <taxon>Pseudomonadati</taxon>
        <taxon>Bacteroidota</taxon>
        <taxon>Cytophagia</taxon>
        <taxon>Cytophagales</taxon>
        <taxon>Hymenobacteraceae</taxon>
        <taxon>Hymenobacter</taxon>
    </lineage>
</organism>
<keyword evidence="3" id="KW-1185">Reference proteome</keyword>
<name>A0ABP8IZD9_9BACT</name>
<protein>
    <submittedName>
        <fullName evidence="2">Uncharacterized protein</fullName>
    </submittedName>
</protein>
<proteinExistence type="predicted"/>
<evidence type="ECO:0000313" key="2">
    <source>
        <dbReference type="EMBL" id="GAA4381940.1"/>
    </source>
</evidence>
<feature type="chain" id="PRO_5047005435" evidence="1">
    <location>
        <begin position="18"/>
        <end position="174"/>
    </location>
</feature>
<comment type="caution">
    <text evidence="2">The sequence shown here is derived from an EMBL/GenBank/DDBJ whole genome shotgun (WGS) entry which is preliminary data.</text>
</comment>
<dbReference type="EMBL" id="BAABHA010000004">
    <property type="protein sequence ID" value="GAA4381940.1"/>
    <property type="molecule type" value="Genomic_DNA"/>
</dbReference>
<feature type="signal peptide" evidence="1">
    <location>
        <begin position="1"/>
        <end position="17"/>
    </location>
</feature>